<dbReference type="InterPro" id="IPR043129">
    <property type="entry name" value="ATPase_NBD"/>
</dbReference>
<dbReference type="GO" id="GO:0005829">
    <property type="term" value="C:cytosol"/>
    <property type="evidence" value="ECO:0007669"/>
    <property type="project" value="TreeGrafter"/>
</dbReference>
<dbReference type="Proteomes" id="UP000596092">
    <property type="component" value="Chromosome"/>
</dbReference>
<organism evidence="3 4">
    <name type="scientific">Desulfobulbus oligotrophicus</name>
    <dbReference type="NCBI Taxonomy" id="1909699"/>
    <lineage>
        <taxon>Bacteria</taxon>
        <taxon>Pseudomonadati</taxon>
        <taxon>Thermodesulfobacteriota</taxon>
        <taxon>Desulfobulbia</taxon>
        <taxon>Desulfobulbales</taxon>
        <taxon>Desulfobulbaceae</taxon>
        <taxon>Desulfobulbus</taxon>
    </lineage>
</organism>
<accession>A0A7T5VC78</accession>
<dbReference type="GO" id="GO:0017168">
    <property type="term" value="F:5-oxoprolinase (ATP-hydrolyzing) activity"/>
    <property type="evidence" value="ECO:0007669"/>
    <property type="project" value="TreeGrafter"/>
</dbReference>
<evidence type="ECO:0000259" key="1">
    <source>
        <dbReference type="Pfam" id="PF01968"/>
    </source>
</evidence>
<sequence>MSTYSIGIDTGGTYTDAVLLNNQTKEMVAWRKERTTSHDLSIGVGTALAGLLQAGVNTAEITCLAVSTTLATNAVVENRGARVALFVLGTVRPFRLPVVANIYLKGGHTITGQEDEPLDLERLVDTLPGLITEVDSYAVCGTMSIKNPTHELVVREAIRLIDPKPVFCSHLVSTHSGVLERSATACLHARLMPLMTEFLDSIQRSMTTTGLNCPVIMICGNGKGEALEHIADRAAITMASGPAATACFGTTSGLRSALVVDVGGTTTDVCLIKDGQPLLSKDGCTIGQWQTHVEAVDMYTAGIGGDTHVLCGPDRTVSLTTTRVHPLAMTMDLPDPGQWLTGGDDTLVLPVKGLSRELIAQDVLLSFLATHGPATPRTLADQTGIRGILLEKRLERLLFLQHITVAGFTPTDALHALGLLQIGNAGVSRQAARLLGGTVGTDTTDFCRRVIEKTETAIEKAILTYLARSIWVEGNSAHFLNRLDNDLFSVRFELKLPIIAIGAAARCFLPNVAARLGTTATFPKHYEVGNAIGAALIGSAESVQA</sequence>
<dbReference type="PANTHER" id="PTHR11365">
    <property type="entry name" value="5-OXOPROLINASE RELATED"/>
    <property type="match status" value="1"/>
</dbReference>
<name>A0A7T5VC78_9BACT</name>
<dbReference type="EMBL" id="CP054140">
    <property type="protein sequence ID" value="QQG65205.1"/>
    <property type="molecule type" value="Genomic_DNA"/>
</dbReference>
<evidence type="ECO:0000313" key="4">
    <source>
        <dbReference type="Proteomes" id="UP000596092"/>
    </source>
</evidence>
<dbReference type="Pfam" id="PF01968">
    <property type="entry name" value="Hydantoinase_A"/>
    <property type="match status" value="1"/>
</dbReference>
<feature type="domain" description="Hydantoinase A/oxoprolinase" evidence="1">
    <location>
        <begin position="181"/>
        <end position="311"/>
    </location>
</feature>
<reference evidence="3 4" key="1">
    <citation type="submission" date="2020-05" db="EMBL/GenBank/DDBJ databases">
        <title>Complete genome of Desulfobulbus oligotrophicus.</title>
        <authorList>
            <person name="Podar M."/>
        </authorList>
    </citation>
    <scope>NUCLEOTIDE SEQUENCE [LARGE SCALE GENOMIC DNA]</scope>
    <source>
        <strain evidence="3 4">Prop6</strain>
    </source>
</reference>
<dbReference type="PANTHER" id="PTHR11365:SF2">
    <property type="entry name" value="5-OXOPROLINASE"/>
    <property type="match status" value="1"/>
</dbReference>
<evidence type="ECO:0000313" key="3">
    <source>
        <dbReference type="EMBL" id="QQG65205.1"/>
    </source>
</evidence>
<dbReference type="AlphaFoldDB" id="A0A7T5VC78"/>
<protein>
    <submittedName>
        <fullName evidence="3">Hydantoinase/oxoprolinase family protein</fullName>
    </submittedName>
</protein>
<dbReference type="KEGG" id="dog:HP555_04650"/>
<dbReference type="RefSeq" id="WP_199264025.1">
    <property type="nucleotide sequence ID" value="NZ_CP054140.1"/>
</dbReference>
<gene>
    <name evidence="3" type="ORF">HP555_04650</name>
</gene>
<feature type="domain" description="Hydantoinase/oxoprolinase N-terminal" evidence="2">
    <location>
        <begin position="6"/>
        <end position="159"/>
    </location>
</feature>
<dbReference type="InterPro" id="IPR002821">
    <property type="entry name" value="Hydantoinase_A"/>
</dbReference>
<dbReference type="InterPro" id="IPR008040">
    <property type="entry name" value="Hydant_A_N"/>
</dbReference>
<keyword evidence="4" id="KW-1185">Reference proteome</keyword>
<dbReference type="SUPFAM" id="SSF53067">
    <property type="entry name" value="Actin-like ATPase domain"/>
    <property type="match status" value="1"/>
</dbReference>
<dbReference type="InterPro" id="IPR045079">
    <property type="entry name" value="Oxoprolinase-like"/>
</dbReference>
<proteinExistence type="predicted"/>
<dbReference type="Pfam" id="PF05378">
    <property type="entry name" value="Hydant_A_N"/>
    <property type="match status" value="1"/>
</dbReference>
<dbReference type="GO" id="GO:0006749">
    <property type="term" value="P:glutathione metabolic process"/>
    <property type="evidence" value="ECO:0007669"/>
    <property type="project" value="TreeGrafter"/>
</dbReference>
<evidence type="ECO:0000259" key="2">
    <source>
        <dbReference type="Pfam" id="PF05378"/>
    </source>
</evidence>